<reference evidence="8 9" key="1">
    <citation type="submission" date="2016-11" db="EMBL/GenBank/DDBJ databases">
        <authorList>
            <person name="Jaros S."/>
            <person name="Januszkiewicz K."/>
            <person name="Wedrychowicz H."/>
        </authorList>
    </citation>
    <scope>NUCLEOTIDE SEQUENCE [LARGE SCALE GENOMIC DNA]</scope>
    <source>
        <strain evidence="8 9">CGMCC 1.12145</strain>
    </source>
</reference>
<dbReference type="InterPro" id="IPR000620">
    <property type="entry name" value="EamA_dom"/>
</dbReference>
<evidence type="ECO:0000256" key="5">
    <source>
        <dbReference type="ARBA" id="ARBA00023136"/>
    </source>
</evidence>
<dbReference type="OrthoDB" id="9812547at2"/>
<dbReference type="PANTHER" id="PTHR32322:SF2">
    <property type="entry name" value="EAMA DOMAIN-CONTAINING PROTEIN"/>
    <property type="match status" value="1"/>
</dbReference>
<evidence type="ECO:0000259" key="7">
    <source>
        <dbReference type="PROSITE" id="PS51186"/>
    </source>
</evidence>
<dbReference type="Pfam" id="PF00583">
    <property type="entry name" value="Acetyltransf_1"/>
    <property type="match status" value="1"/>
</dbReference>
<sequence length="464" mass="51931">MKTKAYIALLLVCIVWGTTYFAIKIGIDHFPPFAFLGIRHTSAGLLLLLGMWFFRRKDISFSRKTVRPQVLPGIFMVGLGNGLLGWVEQYVPTGIIAILFALVPVYVVGYNLFVEKREVFPKAGIAGIVTGFVGVLLIFGDSLPRLADRSYTLGLLVAFCCTVFWAAGSMISKKNRSATGPVFNTAIQLLSGGIFLLLLSLATENRMALPPVTPAVAWAMLYLIIFGSLIGFMAYVYAVTYLPLEQVTIHTYINPLVAILLGWAFLGEKISVNSAVAAVLILFGVYLVHAALRRKKFRIVHTKPGDVPEVLELYRAGIALQKLRGEVYWPDFTADDVLGEIRRRGHYKIMSGHRMAAVFSIVYNEPVIWEDTPEDKSVYIHRLTVHPDFRGKGLFGIVKAWMIEEAVRCNVRTIRLDTWSGSERLTAYYRKSGFDLVGTRKIVETKGLQQHYKNIEVALFEIKL</sequence>
<dbReference type="Gene3D" id="3.40.630.30">
    <property type="match status" value="1"/>
</dbReference>
<evidence type="ECO:0000256" key="1">
    <source>
        <dbReference type="ARBA" id="ARBA00004141"/>
    </source>
</evidence>
<feature type="transmembrane region" description="Helical" evidence="6">
    <location>
        <begin position="183"/>
        <end position="203"/>
    </location>
</feature>
<protein>
    <submittedName>
        <fullName evidence="8">Permease of the drug/metabolite transporter (DMT) superfamily</fullName>
    </submittedName>
</protein>
<feature type="transmembrane region" description="Helical" evidence="6">
    <location>
        <begin position="272"/>
        <end position="292"/>
    </location>
</feature>
<feature type="transmembrane region" description="Helical" evidence="6">
    <location>
        <begin position="151"/>
        <end position="171"/>
    </location>
</feature>
<evidence type="ECO:0000256" key="4">
    <source>
        <dbReference type="ARBA" id="ARBA00022989"/>
    </source>
</evidence>
<feature type="transmembrane region" description="Helical" evidence="6">
    <location>
        <begin position="120"/>
        <end position="139"/>
    </location>
</feature>
<feature type="transmembrane region" description="Helical" evidence="6">
    <location>
        <begin position="33"/>
        <end position="54"/>
    </location>
</feature>
<organism evidence="8 9">
    <name type="scientific">Sinomicrobium oceani</name>
    <dbReference type="NCBI Taxonomy" id="1150368"/>
    <lineage>
        <taxon>Bacteria</taxon>
        <taxon>Pseudomonadati</taxon>
        <taxon>Bacteroidota</taxon>
        <taxon>Flavobacteriia</taxon>
        <taxon>Flavobacteriales</taxon>
        <taxon>Flavobacteriaceae</taxon>
        <taxon>Sinomicrobium</taxon>
    </lineage>
</organism>
<feature type="domain" description="N-acetyltransferase" evidence="7">
    <location>
        <begin position="297"/>
        <end position="464"/>
    </location>
</feature>
<dbReference type="Proteomes" id="UP000182248">
    <property type="component" value="Unassembled WGS sequence"/>
</dbReference>
<dbReference type="GO" id="GO:0016747">
    <property type="term" value="F:acyltransferase activity, transferring groups other than amino-acyl groups"/>
    <property type="evidence" value="ECO:0007669"/>
    <property type="project" value="InterPro"/>
</dbReference>
<feature type="transmembrane region" description="Helical" evidence="6">
    <location>
        <begin position="93"/>
        <end position="113"/>
    </location>
</feature>
<evidence type="ECO:0000256" key="3">
    <source>
        <dbReference type="ARBA" id="ARBA00022692"/>
    </source>
</evidence>
<dbReference type="STRING" id="1150368.SAMN02927921_02466"/>
<evidence type="ECO:0000313" key="9">
    <source>
        <dbReference type="Proteomes" id="UP000182248"/>
    </source>
</evidence>
<dbReference type="SUPFAM" id="SSF103481">
    <property type="entry name" value="Multidrug resistance efflux transporter EmrE"/>
    <property type="match status" value="2"/>
</dbReference>
<feature type="transmembrane region" description="Helical" evidence="6">
    <location>
        <begin position="7"/>
        <end position="27"/>
    </location>
</feature>
<comment type="subcellular location">
    <subcellularLocation>
        <location evidence="1">Membrane</location>
        <topology evidence="1">Multi-pass membrane protein</topology>
    </subcellularLocation>
</comment>
<keyword evidence="3 6" id="KW-0812">Transmembrane</keyword>
<dbReference type="SUPFAM" id="SSF55729">
    <property type="entry name" value="Acyl-CoA N-acyltransferases (Nat)"/>
    <property type="match status" value="1"/>
</dbReference>
<keyword evidence="4 6" id="KW-1133">Transmembrane helix</keyword>
<dbReference type="InterPro" id="IPR000182">
    <property type="entry name" value="GNAT_dom"/>
</dbReference>
<dbReference type="CDD" id="cd04301">
    <property type="entry name" value="NAT_SF"/>
    <property type="match status" value="1"/>
</dbReference>
<dbReference type="InterPro" id="IPR016181">
    <property type="entry name" value="Acyl_CoA_acyltransferase"/>
</dbReference>
<evidence type="ECO:0000256" key="6">
    <source>
        <dbReference type="SAM" id="Phobius"/>
    </source>
</evidence>
<gene>
    <name evidence="8" type="ORF">SAMN02927921_02466</name>
</gene>
<comment type="similarity">
    <text evidence="2">Belongs to the EamA transporter family.</text>
</comment>
<feature type="transmembrane region" description="Helical" evidence="6">
    <location>
        <begin position="249"/>
        <end position="266"/>
    </location>
</feature>
<dbReference type="PANTHER" id="PTHR32322">
    <property type="entry name" value="INNER MEMBRANE TRANSPORTER"/>
    <property type="match status" value="1"/>
</dbReference>
<evidence type="ECO:0000256" key="2">
    <source>
        <dbReference type="ARBA" id="ARBA00007362"/>
    </source>
</evidence>
<dbReference type="InterPro" id="IPR037185">
    <property type="entry name" value="EmrE-like"/>
</dbReference>
<dbReference type="PROSITE" id="PS51186">
    <property type="entry name" value="GNAT"/>
    <property type="match status" value="1"/>
</dbReference>
<dbReference type="EMBL" id="FPJE01000012">
    <property type="protein sequence ID" value="SFW57638.1"/>
    <property type="molecule type" value="Genomic_DNA"/>
</dbReference>
<dbReference type="Pfam" id="PF00892">
    <property type="entry name" value="EamA"/>
    <property type="match status" value="2"/>
</dbReference>
<keyword evidence="5 6" id="KW-0472">Membrane</keyword>
<name>A0A1K1QEG8_9FLAO</name>
<dbReference type="GO" id="GO:0016020">
    <property type="term" value="C:membrane"/>
    <property type="evidence" value="ECO:0007669"/>
    <property type="project" value="UniProtKB-SubCell"/>
</dbReference>
<feature type="transmembrane region" description="Helical" evidence="6">
    <location>
        <begin position="215"/>
        <end position="237"/>
    </location>
</feature>
<accession>A0A1K1QEG8</accession>
<proteinExistence type="inferred from homology"/>
<feature type="transmembrane region" description="Helical" evidence="6">
    <location>
        <begin position="66"/>
        <end position="87"/>
    </location>
</feature>
<dbReference type="RefSeq" id="WP_072317675.1">
    <property type="nucleotide sequence ID" value="NZ_FPJE01000012.1"/>
</dbReference>
<keyword evidence="9" id="KW-1185">Reference proteome</keyword>
<evidence type="ECO:0000313" key="8">
    <source>
        <dbReference type="EMBL" id="SFW57638.1"/>
    </source>
</evidence>
<dbReference type="InterPro" id="IPR050638">
    <property type="entry name" value="AA-Vitamin_Transporters"/>
</dbReference>
<dbReference type="AlphaFoldDB" id="A0A1K1QEG8"/>